<proteinExistence type="predicted"/>
<organism evidence="1 2">
    <name type="scientific">Clostridium moutaii</name>
    <dbReference type="NCBI Taxonomy" id="3240932"/>
    <lineage>
        <taxon>Bacteria</taxon>
        <taxon>Bacillati</taxon>
        <taxon>Bacillota</taxon>
        <taxon>Clostridia</taxon>
        <taxon>Eubacteriales</taxon>
        <taxon>Clostridiaceae</taxon>
        <taxon>Clostridium</taxon>
    </lineage>
</organism>
<dbReference type="InterPro" id="IPR023198">
    <property type="entry name" value="PGP-like_dom2"/>
</dbReference>
<dbReference type="RefSeq" id="WP_369705330.1">
    <property type="nucleotide sequence ID" value="NZ_JBGEWD010000018.1"/>
</dbReference>
<name>A0ABV4BRN3_9CLOT</name>
<dbReference type="Proteomes" id="UP001564657">
    <property type="component" value="Unassembled WGS sequence"/>
</dbReference>
<protein>
    <submittedName>
        <fullName evidence="1">HAD family hydrolase</fullName>
        <ecNumber evidence="1">3.-.-.-</ecNumber>
    </submittedName>
</protein>
<dbReference type="InterPro" id="IPR006439">
    <property type="entry name" value="HAD-SF_hydro_IA"/>
</dbReference>
<dbReference type="InterPro" id="IPR036412">
    <property type="entry name" value="HAD-like_sf"/>
</dbReference>
<dbReference type="SFLD" id="SFLDG01129">
    <property type="entry name" value="C1.5:_HAD__Beta-PGM__Phosphata"/>
    <property type="match status" value="1"/>
</dbReference>
<comment type="caution">
    <text evidence="1">The sequence shown here is derived from an EMBL/GenBank/DDBJ whole genome shotgun (WGS) entry which is preliminary data.</text>
</comment>
<dbReference type="Pfam" id="PF13419">
    <property type="entry name" value="HAD_2"/>
    <property type="match status" value="1"/>
</dbReference>
<dbReference type="SUPFAM" id="SSF56784">
    <property type="entry name" value="HAD-like"/>
    <property type="match status" value="1"/>
</dbReference>
<dbReference type="PANTHER" id="PTHR43434">
    <property type="entry name" value="PHOSPHOGLYCOLATE PHOSPHATASE"/>
    <property type="match status" value="1"/>
</dbReference>
<accession>A0ABV4BRN3</accession>
<dbReference type="InterPro" id="IPR023214">
    <property type="entry name" value="HAD_sf"/>
</dbReference>
<evidence type="ECO:0000313" key="2">
    <source>
        <dbReference type="Proteomes" id="UP001564657"/>
    </source>
</evidence>
<dbReference type="PRINTS" id="PR00413">
    <property type="entry name" value="HADHALOGNASE"/>
</dbReference>
<dbReference type="Gene3D" id="3.40.50.1000">
    <property type="entry name" value="HAD superfamily/HAD-like"/>
    <property type="match status" value="1"/>
</dbReference>
<dbReference type="SFLD" id="SFLDS00003">
    <property type="entry name" value="Haloacid_Dehalogenase"/>
    <property type="match status" value="1"/>
</dbReference>
<dbReference type="PANTHER" id="PTHR43434:SF1">
    <property type="entry name" value="PHOSPHOGLYCOLATE PHOSPHATASE"/>
    <property type="match status" value="1"/>
</dbReference>
<dbReference type="SFLD" id="SFLDG01135">
    <property type="entry name" value="C1.5.6:_HAD__Beta-PGM__Phospha"/>
    <property type="match status" value="1"/>
</dbReference>
<dbReference type="GO" id="GO:0016787">
    <property type="term" value="F:hydrolase activity"/>
    <property type="evidence" value="ECO:0007669"/>
    <property type="project" value="UniProtKB-KW"/>
</dbReference>
<keyword evidence="2" id="KW-1185">Reference proteome</keyword>
<dbReference type="EMBL" id="JBGEWD010000018">
    <property type="protein sequence ID" value="MEY8001434.1"/>
    <property type="molecule type" value="Genomic_DNA"/>
</dbReference>
<dbReference type="Gene3D" id="1.10.150.240">
    <property type="entry name" value="Putative phosphatase, domain 2"/>
    <property type="match status" value="1"/>
</dbReference>
<dbReference type="InterPro" id="IPR041492">
    <property type="entry name" value="HAD_2"/>
</dbReference>
<evidence type="ECO:0000313" key="1">
    <source>
        <dbReference type="EMBL" id="MEY8001434.1"/>
    </source>
</evidence>
<dbReference type="InterPro" id="IPR050155">
    <property type="entry name" value="HAD-like_hydrolase_sf"/>
</dbReference>
<dbReference type="EC" id="3.-.-.-" evidence="1"/>
<dbReference type="NCBIfam" id="TIGR01549">
    <property type="entry name" value="HAD-SF-IA-v1"/>
    <property type="match status" value="1"/>
</dbReference>
<reference evidence="1 2" key="1">
    <citation type="submission" date="2024-08" db="EMBL/GenBank/DDBJ databases">
        <title>Clostridium lapicellarii sp. nov., and Clostridium renhuaiense sp. nov., two species isolated from the mud in a fermentation cellar used for producing sauce-flavour Chinese liquors.</title>
        <authorList>
            <person name="Yang F."/>
            <person name="Wang H."/>
            <person name="Chen L.Q."/>
            <person name="Zhou N."/>
            <person name="Lu J.J."/>
            <person name="Pu X.X."/>
            <person name="Wan B."/>
            <person name="Wang L."/>
            <person name="Liu S.J."/>
        </authorList>
    </citation>
    <scope>NUCLEOTIDE SEQUENCE [LARGE SCALE GENOMIC DNA]</scope>
    <source>
        <strain evidence="1 2">MT-5</strain>
    </source>
</reference>
<gene>
    <name evidence="1" type="ORF">AB8U03_14730</name>
</gene>
<keyword evidence="1" id="KW-0378">Hydrolase</keyword>
<sequence>MNYSGIIFDLDGTLLNTLADMADSMNIVLKKHGFPVHDIEKYKNFIGNGMEKLVWRALPPDSANDEMVKLCLAEFKREYNERWDQLTKPYERIRELMDKLHSMGITMSVLSNKPDNFTKIIIDKFFGLKRFNFVFGAREGIPKKPDPSSALEISRLSKIPPSEYLYLGDSGVDMSTANSAGMYAVGVTWGFREVHELLENGAKTLINSPMELVKLIE</sequence>